<name>A0AAJ1RAR4_9LACO</name>
<evidence type="ECO:0000256" key="1">
    <source>
        <dbReference type="ARBA" id="ARBA00022676"/>
    </source>
</evidence>
<gene>
    <name evidence="4" type="ORF">EVC35_07805</name>
</gene>
<accession>A0AAJ1RAR4</accession>
<proteinExistence type="predicted"/>
<dbReference type="RefSeq" id="WP_301711432.1">
    <property type="nucleotide sequence ID" value="NZ_SDWY01000004.1"/>
</dbReference>
<dbReference type="GO" id="GO:0016757">
    <property type="term" value="F:glycosyltransferase activity"/>
    <property type="evidence" value="ECO:0007669"/>
    <property type="project" value="UniProtKB-KW"/>
</dbReference>
<dbReference type="Proteomes" id="UP001167919">
    <property type="component" value="Unassembled WGS sequence"/>
</dbReference>
<dbReference type="Pfam" id="PF00534">
    <property type="entry name" value="Glycos_transf_1"/>
    <property type="match status" value="1"/>
</dbReference>
<protein>
    <submittedName>
        <fullName evidence="4">Glycosyltransferase</fullName>
    </submittedName>
</protein>
<evidence type="ECO:0000313" key="5">
    <source>
        <dbReference type="Proteomes" id="UP001167919"/>
    </source>
</evidence>
<dbReference type="CDD" id="cd04949">
    <property type="entry name" value="GT4_GtfA-like"/>
    <property type="match status" value="1"/>
</dbReference>
<feature type="domain" description="Glycosyl transferase family 1" evidence="3">
    <location>
        <begin position="339"/>
        <end position="501"/>
    </location>
</feature>
<dbReference type="PANTHER" id="PTHR12526">
    <property type="entry name" value="GLYCOSYLTRANSFERASE"/>
    <property type="match status" value="1"/>
</dbReference>
<evidence type="ECO:0000256" key="2">
    <source>
        <dbReference type="ARBA" id="ARBA00022679"/>
    </source>
</evidence>
<dbReference type="PANTHER" id="PTHR12526:SF629">
    <property type="entry name" value="TEICHURONIC ACID BIOSYNTHESIS GLYCOSYLTRANSFERASE TUAH-RELATED"/>
    <property type="match status" value="1"/>
</dbReference>
<sequence>MIFFINANIQKNKSGIEHAELKRAALFRDHREPFKILLQEWSPLLHENIADAGLDDHDIINMFDYFQGTETVSEQIIHAEDIDFGVPIDSYEEDSEHNRTLAFRTIKSSDGQIRQQLVARVNFFKESVEKRVASTEMFDGFGNLYAVNFYDFRGFVSLIQWYTQDNKIGTESWQTPAGRVVLESFNKKNAVGKYEKSGWRLIEKNGTVYNFQTIEELTKYFLDLVNETYFDKQKPNIFILDRSHLADWALQNLKKPAYTVIHLHNSQAGDPNDEQHSVLNNHYEYVLWNANRYDAIISATHKQSRDVAARFKPACKLFTIPVGVIPSEQFDQAHILMKDRQSHKVVALARIAPEKRLNELVKAVGIARKEVPDISLDLYGYRDGTDNFKAYRDIQTAVHDFGLEKVVNVHDYTTEVAKVEKQAQIFAVTSIMEGFNLSMMEGLSQGDVGLTYDVNYGPNELVVDDENGYIVPYGDYRMLAQKMIYLFSHPDQLQQKSDRAYELSRRYSEQNVWTAWQALLDDAQSSWSTKMMCYADPILAGLAENGEAL</sequence>
<dbReference type="InterPro" id="IPR001296">
    <property type="entry name" value="Glyco_trans_1"/>
</dbReference>
<dbReference type="EMBL" id="SDWY01000004">
    <property type="protein sequence ID" value="MDN6900886.1"/>
    <property type="molecule type" value="Genomic_DNA"/>
</dbReference>
<evidence type="ECO:0000313" key="4">
    <source>
        <dbReference type="EMBL" id="MDN6900886.1"/>
    </source>
</evidence>
<keyword evidence="2" id="KW-0808">Transferase</keyword>
<dbReference type="Gene3D" id="3.40.50.2000">
    <property type="entry name" value="Glycogen Phosphorylase B"/>
    <property type="match status" value="3"/>
</dbReference>
<organism evidence="4 5">
    <name type="scientific">Oenococcus sicerae</name>
    <dbReference type="NCBI Taxonomy" id="2203724"/>
    <lineage>
        <taxon>Bacteria</taxon>
        <taxon>Bacillati</taxon>
        <taxon>Bacillota</taxon>
        <taxon>Bacilli</taxon>
        <taxon>Lactobacillales</taxon>
        <taxon>Lactobacillaceae</taxon>
        <taxon>Oenococcus</taxon>
    </lineage>
</organism>
<dbReference type="AlphaFoldDB" id="A0AAJ1RAR4"/>
<keyword evidence="1" id="KW-0328">Glycosyltransferase</keyword>
<comment type="caution">
    <text evidence="4">The sequence shown here is derived from an EMBL/GenBank/DDBJ whole genome shotgun (WGS) entry which is preliminary data.</text>
</comment>
<evidence type="ECO:0000259" key="3">
    <source>
        <dbReference type="Pfam" id="PF00534"/>
    </source>
</evidence>
<dbReference type="SUPFAM" id="SSF53756">
    <property type="entry name" value="UDP-Glycosyltransferase/glycogen phosphorylase"/>
    <property type="match status" value="1"/>
</dbReference>
<reference evidence="4" key="1">
    <citation type="submission" date="2019-01" db="EMBL/GenBank/DDBJ databases">
        <title>Oenococcus sicerae UCMA17102.</title>
        <authorList>
            <person name="Cousin F.J."/>
            <person name="Le Guellec R."/>
            <person name="Cretenet M."/>
        </authorList>
    </citation>
    <scope>NUCLEOTIDE SEQUENCE</scope>
    <source>
        <strain evidence="4">UCMA17102</strain>
    </source>
</reference>